<gene>
    <name evidence="1" type="ORF">CPELLU_LOCUS15589</name>
</gene>
<comment type="caution">
    <text evidence="1">The sequence shown here is derived from an EMBL/GenBank/DDBJ whole genome shotgun (WGS) entry which is preliminary data.</text>
</comment>
<evidence type="ECO:0000313" key="2">
    <source>
        <dbReference type="Proteomes" id="UP000789759"/>
    </source>
</evidence>
<dbReference type="Proteomes" id="UP000789759">
    <property type="component" value="Unassembled WGS sequence"/>
</dbReference>
<keyword evidence="2" id="KW-1185">Reference proteome</keyword>
<dbReference type="EMBL" id="CAJVQA010020844">
    <property type="protein sequence ID" value="CAG8765878.1"/>
    <property type="molecule type" value="Genomic_DNA"/>
</dbReference>
<evidence type="ECO:0000313" key="1">
    <source>
        <dbReference type="EMBL" id="CAG8765878.1"/>
    </source>
</evidence>
<protein>
    <submittedName>
        <fullName evidence="1">19734_t:CDS:1</fullName>
    </submittedName>
</protein>
<dbReference type="OrthoDB" id="2423278at2759"/>
<sequence>MAMHMLHQMNTDGSISLPFGCAAETYILLLPIVKDAHFKCQSQQKVNQAIQKNLVIFKHKEGAIDFKGWTMINGMTQSTNRLDDRLELTEKGQSYVIQIQQGLVLDLYGCTAKEVKLKLLTPFNGASKEQLKQQEKCEVNICSEQKIQQLIEQNSRYSHDVGSWTILHSLVMNELKEKGFVLYYQQEDQNFSLNSPKHYYQLTVSDNMWLEQARDYDAKYDLNNNQALIHTLVVEDGGNWGTPIGFALSNKENMYTIRLVVEAIRANIPLRCINQRKLKVLQNNILEVLDNPDFLYVHMNNYKQNTFQSLYMADKIRFEDSKAQGVSKMIKKLAEKHIVPILPDYYLVNYITGKCICLDFIWHGSFRDCCKHGHAAHIYVSIKANENSIDQIKKELIQYF</sequence>
<dbReference type="AlphaFoldDB" id="A0A9N9J5S4"/>
<organism evidence="1 2">
    <name type="scientific">Cetraspora pellucida</name>
    <dbReference type="NCBI Taxonomy" id="1433469"/>
    <lineage>
        <taxon>Eukaryota</taxon>
        <taxon>Fungi</taxon>
        <taxon>Fungi incertae sedis</taxon>
        <taxon>Mucoromycota</taxon>
        <taxon>Glomeromycotina</taxon>
        <taxon>Glomeromycetes</taxon>
        <taxon>Diversisporales</taxon>
        <taxon>Gigasporaceae</taxon>
        <taxon>Cetraspora</taxon>
    </lineage>
</organism>
<proteinExistence type="predicted"/>
<reference evidence="1" key="1">
    <citation type="submission" date="2021-06" db="EMBL/GenBank/DDBJ databases">
        <authorList>
            <person name="Kallberg Y."/>
            <person name="Tangrot J."/>
            <person name="Rosling A."/>
        </authorList>
    </citation>
    <scope>NUCLEOTIDE SEQUENCE</scope>
    <source>
        <strain evidence="1">FL966</strain>
    </source>
</reference>
<accession>A0A9N9J5S4</accession>
<name>A0A9N9J5S4_9GLOM</name>